<feature type="region of interest" description="Disordered" evidence="6">
    <location>
        <begin position="1"/>
        <end position="50"/>
    </location>
</feature>
<dbReference type="AlphaFoldDB" id="C1MN19"/>
<evidence type="ECO:0000259" key="7">
    <source>
        <dbReference type="Pfam" id="PF10520"/>
    </source>
</evidence>
<keyword evidence="5" id="KW-0472">Membrane</keyword>
<dbReference type="KEGG" id="mpp:MICPUCDRAFT_46868"/>
<dbReference type="GO" id="GO:0006631">
    <property type="term" value="P:fatty acid metabolic process"/>
    <property type="evidence" value="ECO:0007669"/>
    <property type="project" value="UniProtKB-UniPathway"/>
</dbReference>
<dbReference type="InterPro" id="IPR019547">
    <property type="entry name" value="Lipid_desat"/>
</dbReference>
<evidence type="ECO:0000256" key="1">
    <source>
        <dbReference type="ARBA" id="ARBA00004141"/>
    </source>
</evidence>
<keyword evidence="9" id="KW-1185">Reference proteome</keyword>
<evidence type="ECO:0000313" key="8">
    <source>
        <dbReference type="EMBL" id="EEH59148.1"/>
    </source>
</evidence>
<proteinExistence type="inferred from homology"/>
<feature type="compositionally biased region" description="Basic and acidic residues" evidence="6">
    <location>
        <begin position="12"/>
        <end position="33"/>
    </location>
</feature>
<keyword evidence="3" id="KW-0812">Transmembrane</keyword>
<evidence type="ECO:0000313" key="9">
    <source>
        <dbReference type="Proteomes" id="UP000001876"/>
    </source>
</evidence>
<dbReference type="Pfam" id="PF10520">
    <property type="entry name" value="Lipid_desat"/>
    <property type="match status" value="1"/>
</dbReference>
<dbReference type="GeneID" id="9682466"/>
<dbReference type="GO" id="GO:0016020">
    <property type="term" value="C:membrane"/>
    <property type="evidence" value="ECO:0007669"/>
    <property type="project" value="UniProtKB-SubCell"/>
</dbReference>
<name>C1MN19_MICPC</name>
<organism evidence="9">
    <name type="scientific">Micromonas pusilla (strain CCMP1545)</name>
    <name type="common">Picoplanktonic green alga</name>
    <dbReference type="NCBI Taxonomy" id="564608"/>
    <lineage>
        <taxon>Eukaryota</taxon>
        <taxon>Viridiplantae</taxon>
        <taxon>Chlorophyta</taxon>
        <taxon>Mamiellophyceae</taxon>
        <taxon>Mamiellales</taxon>
        <taxon>Mamiellaceae</taxon>
        <taxon>Micromonas</taxon>
    </lineage>
</organism>
<reference evidence="8 9" key="1">
    <citation type="journal article" date="2009" name="Science">
        <title>Green evolution and dynamic adaptations revealed by genomes of the marine picoeukaryotes Micromonas.</title>
        <authorList>
            <person name="Worden A.Z."/>
            <person name="Lee J.H."/>
            <person name="Mock T."/>
            <person name="Rouze P."/>
            <person name="Simmons M.P."/>
            <person name="Aerts A.L."/>
            <person name="Allen A.E."/>
            <person name="Cuvelier M.L."/>
            <person name="Derelle E."/>
            <person name="Everett M.V."/>
            <person name="Foulon E."/>
            <person name="Grimwood J."/>
            <person name="Gundlach H."/>
            <person name="Henrissat B."/>
            <person name="Napoli C."/>
            <person name="McDonald S.M."/>
            <person name="Parker M.S."/>
            <person name="Rombauts S."/>
            <person name="Salamov A."/>
            <person name="Von Dassow P."/>
            <person name="Badger J.H."/>
            <person name="Coutinho P.M."/>
            <person name="Demir E."/>
            <person name="Dubchak I."/>
            <person name="Gentemann C."/>
            <person name="Eikrem W."/>
            <person name="Gready J.E."/>
            <person name="John U."/>
            <person name="Lanier W."/>
            <person name="Lindquist E.A."/>
            <person name="Lucas S."/>
            <person name="Mayer K.F."/>
            <person name="Moreau H."/>
            <person name="Not F."/>
            <person name="Otillar R."/>
            <person name="Panaud O."/>
            <person name="Pangilinan J."/>
            <person name="Paulsen I."/>
            <person name="Piegu B."/>
            <person name="Poliakov A."/>
            <person name="Robbens S."/>
            <person name="Schmutz J."/>
            <person name="Toulza E."/>
            <person name="Wyss T."/>
            <person name="Zelensky A."/>
            <person name="Zhou K."/>
            <person name="Armbrust E.V."/>
            <person name="Bhattacharya D."/>
            <person name="Goodenough U.W."/>
            <person name="Van de Peer Y."/>
            <person name="Grigoriev I.V."/>
        </authorList>
    </citation>
    <scope>NUCLEOTIDE SEQUENCE [LARGE SCALE GENOMIC DNA]</scope>
    <source>
        <strain evidence="8 9">CCMP1545</strain>
    </source>
</reference>
<protein>
    <submittedName>
        <fullName evidence="8">Predicted protein</fullName>
    </submittedName>
</protein>
<accession>C1MN19</accession>
<comment type="similarity">
    <text evidence="2">Belongs to the fatty acid desaturase CarF family.</text>
</comment>
<dbReference type="Proteomes" id="UP000001876">
    <property type="component" value="Unassembled WGS sequence"/>
</dbReference>
<sequence length="296" mass="31589">MCDPAVRRRSARTADESKKPPSTADELRAKYDTDATGPVGGANGPRFDGPEPVQPCTRINLAHHVVVFAAIAYSLVTHGCPSLGVVAFMLWYADAYTAVLHAALDRPGCLDVKILHGAARGFQAHHDYPLASTHGRGCYRMICDTQRIQTITIVSALVFGRWNVATFQICLMKLLFSAYGGATGHFYAHGGAKPRGPAIKLAQKCHMLLPPKHHVGGHHAPPHDKNFGIFNGLSNYALNPFLGAPMNPPLGVLLAAWAALSLFDVAVVERCVGPVGEVVGRGVATALELARSSVSM</sequence>
<dbReference type="eggNOG" id="ENOG502SXVU">
    <property type="taxonomic scope" value="Eukaryota"/>
</dbReference>
<keyword evidence="4" id="KW-1133">Transmembrane helix</keyword>
<gene>
    <name evidence="8" type="ORF">MICPUCDRAFT_46868</name>
</gene>
<evidence type="ECO:0000256" key="5">
    <source>
        <dbReference type="ARBA" id="ARBA00023136"/>
    </source>
</evidence>
<comment type="subcellular location">
    <subcellularLocation>
        <location evidence="1">Membrane</location>
        <topology evidence="1">Multi-pass membrane protein</topology>
    </subcellularLocation>
</comment>
<feature type="domain" description="Lipid desaturase" evidence="7">
    <location>
        <begin position="91"/>
        <end position="239"/>
    </location>
</feature>
<dbReference type="EMBL" id="GG663737">
    <property type="protein sequence ID" value="EEH59148.1"/>
    <property type="molecule type" value="Genomic_DNA"/>
</dbReference>
<evidence type="ECO:0000256" key="6">
    <source>
        <dbReference type="SAM" id="MobiDB-lite"/>
    </source>
</evidence>
<evidence type="ECO:0000256" key="3">
    <source>
        <dbReference type="ARBA" id="ARBA00022692"/>
    </source>
</evidence>
<dbReference type="UniPathway" id="UPA00199"/>
<evidence type="ECO:0000256" key="2">
    <source>
        <dbReference type="ARBA" id="ARBA00007620"/>
    </source>
</evidence>
<evidence type="ECO:0000256" key="4">
    <source>
        <dbReference type="ARBA" id="ARBA00022989"/>
    </source>
</evidence>
<dbReference type="RefSeq" id="XP_003057503.1">
    <property type="nucleotide sequence ID" value="XM_003057457.1"/>
</dbReference>